<dbReference type="AlphaFoldDB" id="A0A4R0G4B0"/>
<feature type="compositionally biased region" description="Basic and acidic residues" evidence="1">
    <location>
        <begin position="119"/>
        <end position="133"/>
    </location>
</feature>
<organism evidence="2 3">
    <name type="scientific">Enterobacter wuhouensis</name>
    <dbReference type="NCBI Taxonomy" id="2529381"/>
    <lineage>
        <taxon>Bacteria</taxon>
        <taxon>Pseudomonadati</taxon>
        <taxon>Pseudomonadota</taxon>
        <taxon>Gammaproteobacteria</taxon>
        <taxon>Enterobacterales</taxon>
        <taxon>Enterobacteriaceae</taxon>
        <taxon>Enterobacter</taxon>
    </lineage>
</organism>
<proteinExistence type="predicted"/>
<dbReference type="InterPro" id="IPR019684">
    <property type="entry name" value="HofP"/>
</dbReference>
<reference evidence="2 3" key="1">
    <citation type="submission" date="2019-02" db="EMBL/GenBank/DDBJ databases">
        <title>The draft genome of Enterobacter spp. strains.</title>
        <authorList>
            <person name="Wang C."/>
            <person name="Feng Y."/>
            <person name="Zong Z."/>
        </authorList>
    </citation>
    <scope>NUCLEOTIDE SEQUENCE [LARGE SCALE GENOMIC DNA]</scope>
    <source>
        <strain evidence="2 3">WCHEW120002</strain>
    </source>
</reference>
<dbReference type="OrthoDB" id="6562856at2"/>
<evidence type="ECO:0000313" key="3">
    <source>
        <dbReference type="Proteomes" id="UP000291424"/>
    </source>
</evidence>
<sequence>MRNSARYLLVCSALLLTGMRDPFQPPVDPCAIGELAQWHYRGIVEGTLNVGMLQDGQKRWHRLKAEDRFPAGWRVITLNESELVVELGEVCEPKQWTWQREGTNKHENRDSAAAVDLQHPTDRRDETRHADGG</sequence>
<feature type="region of interest" description="Disordered" evidence="1">
    <location>
        <begin position="98"/>
        <end position="133"/>
    </location>
</feature>
<accession>A0A4R0G4B0</accession>
<name>A0A4R0G4B0_9ENTR</name>
<evidence type="ECO:0000256" key="1">
    <source>
        <dbReference type="SAM" id="MobiDB-lite"/>
    </source>
</evidence>
<dbReference type="EMBL" id="SJOO01000009">
    <property type="protein sequence ID" value="TCB90553.1"/>
    <property type="molecule type" value="Genomic_DNA"/>
</dbReference>
<evidence type="ECO:0000313" key="2">
    <source>
        <dbReference type="EMBL" id="TCB90553.1"/>
    </source>
</evidence>
<dbReference type="RefSeq" id="WP_131635129.1">
    <property type="nucleotide sequence ID" value="NZ_SJOO01000009.1"/>
</dbReference>
<gene>
    <name evidence="2" type="ORF">E0L20_17920</name>
</gene>
<dbReference type="Pfam" id="PF10748">
    <property type="entry name" value="HofP"/>
    <property type="match status" value="1"/>
</dbReference>
<dbReference type="Proteomes" id="UP000291424">
    <property type="component" value="Unassembled WGS sequence"/>
</dbReference>
<comment type="caution">
    <text evidence="2">The sequence shown here is derived from an EMBL/GenBank/DDBJ whole genome shotgun (WGS) entry which is preliminary data.</text>
</comment>
<protein>
    <submittedName>
        <fullName evidence="2">DUF2531 family protein</fullName>
    </submittedName>
</protein>